<keyword evidence="1" id="KW-0805">Transcription regulation</keyword>
<dbReference type="AlphaFoldDB" id="A0A6P1MHY6"/>
<keyword evidence="6" id="KW-1185">Reference proteome</keyword>
<dbReference type="PANTHER" id="PTHR43280">
    <property type="entry name" value="ARAC-FAMILY TRANSCRIPTIONAL REGULATOR"/>
    <property type="match status" value="1"/>
</dbReference>
<dbReference type="InterPro" id="IPR009057">
    <property type="entry name" value="Homeodomain-like_sf"/>
</dbReference>
<dbReference type="KEGG" id="taer:GT409_14850"/>
<evidence type="ECO:0000256" key="3">
    <source>
        <dbReference type="ARBA" id="ARBA00023163"/>
    </source>
</evidence>
<reference evidence="5 6" key="1">
    <citation type="submission" date="2020-01" db="EMBL/GenBank/DDBJ databases">
        <title>Ponticoccus aerotolerans gen. nov., sp. nov., an anaerobic bacterium and proposal of Ponticoccusceae fam. nov., Ponticoccusles ord. nov. and Ponticoccuse classis nov. in the phylum Kiritimatiellaeota.</title>
        <authorList>
            <person name="Zhou L.Y."/>
            <person name="Du Z.J."/>
        </authorList>
    </citation>
    <scope>NUCLEOTIDE SEQUENCE [LARGE SCALE GENOMIC DNA]</scope>
    <source>
        <strain evidence="5 6">S-5007</strain>
    </source>
</reference>
<dbReference type="GO" id="GO:0043565">
    <property type="term" value="F:sequence-specific DNA binding"/>
    <property type="evidence" value="ECO:0007669"/>
    <property type="project" value="InterPro"/>
</dbReference>
<dbReference type="RefSeq" id="WP_160629837.1">
    <property type="nucleotide sequence ID" value="NZ_CP047593.1"/>
</dbReference>
<dbReference type="SMART" id="SM00342">
    <property type="entry name" value="HTH_ARAC"/>
    <property type="match status" value="1"/>
</dbReference>
<name>A0A6P1MHY6_9BACT</name>
<evidence type="ECO:0000259" key="4">
    <source>
        <dbReference type="PROSITE" id="PS01124"/>
    </source>
</evidence>
<keyword evidence="2" id="KW-0238">DNA-binding</keyword>
<proteinExistence type="predicted"/>
<dbReference type="EMBL" id="CP047593">
    <property type="protein sequence ID" value="QHI70665.1"/>
    <property type="molecule type" value="Genomic_DNA"/>
</dbReference>
<dbReference type="InterPro" id="IPR018060">
    <property type="entry name" value="HTH_AraC"/>
</dbReference>
<protein>
    <submittedName>
        <fullName evidence="5">Helix-turn-helix domain-containing protein</fullName>
    </submittedName>
</protein>
<dbReference type="Gene3D" id="1.10.10.60">
    <property type="entry name" value="Homeodomain-like"/>
    <property type="match status" value="2"/>
</dbReference>
<keyword evidence="3" id="KW-0804">Transcription</keyword>
<evidence type="ECO:0000256" key="1">
    <source>
        <dbReference type="ARBA" id="ARBA00023015"/>
    </source>
</evidence>
<dbReference type="SUPFAM" id="SSF46689">
    <property type="entry name" value="Homeodomain-like"/>
    <property type="match status" value="1"/>
</dbReference>
<evidence type="ECO:0000313" key="5">
    <source>
        <dbReference type="EMBL" id="QHI70665.1"/>
    </source>
</evidence>
<gene>
    <name evidence="5" type="ORF">GT409_14850</name>
</gene>
<evidence type="ECO:0000313" key="6">
    <source>
        <dbReference type="Proteomes" id="UP000464954"/>
    </source>
</evidence>
<dbReference type="PROSITE" id="PS01124">
    <property type="entry name" value="HTH_ARAC_FAMILY_2"/>
    <property type="match status" value="1"/>
</dbReference>
<feature type="domain" description="HTH araC/xylS-type" evidence="4">
    <location>
        <begin position="204"/>
        <end position="302"/>
    </location>
</feature>
<dbReference type="PANTHER" id="PTHR43280:SF28">
    <property type="entry name" value="HTH-TYPE TRANSCRIPTIONAL ACTIVATOR RHAS"/>
    <property type="match status" value="1"/>
</dbReference>
<evidence type="ECO:0000256" key="2">
    <source>
        <dbReference type="ARBA" id="ARBA00023125"/>
    </source>
</evidence>
<dbReference type="Pfam" id="PF12833">
    <property type="entry name" value="HTH_18"/>
    <property type="match status" value="1"/>
</dbReference>
<dbReference type="Proteomes" id="UP000464954">
    <property type="component" value="Chromosome"/>
</dbReference>
<dbReference type="GO" id="GO:0003700">
    <property type="term" value="F:DNA-binding transcription factor activity"/>
    <property type="evidence" value="ECO:0007669"/>
    <property type="project" value="InterPro"/>
</dbReference>
<sequence>MEVSVAIPSILGERKNQQTEEVTVLASTPRTRQRMIDLTQKSVKSLVDLDVRVLGTDWAHGNYLAGTKKSSTHLLYYAVRGNHIYFDIGKGEQNLPPNHVLIVPAGFPQWTHLSKGKSVGIWVNLWNTPRWHFLEQKMPSIHIANDLSKLASAIDACIDEQKSPERYGVEQNISNYAKIISNYIIRTVKPEYKSSDISHLLKIDQLWHEVSADLTQPWTADILAARAHMSVGHLYNIQKRLTGTTPMQMVLRLRMERAQLLLTNTNLTLDRISEEIGFSSAFSFSNAFVRQFGLRPGAYRSQLHKKIK</sequence>
<organism evidence="5 6">
    <name type="scientific">Tichowtungia aerotolerans</name>
    <dbReference type="NCBI Taxonomy" id="2697043"/>
    <lineage>
        <taxon>Bacteria</taxon>
        <taxon>Pseudomonadati</taxon>
        <taxon>Kiritimatiellota</taxon>
        <taxon>Tichowtungiia</taxon>
        <taxon>Tichowtungiales</taxon>
        <taxon>Tichowtungiaceae</taxon>
        <taxon>Tichowtungia</taxon>
    </lineage>
</organism>
<accession>A0A6P1MHY6</accession>